<organism evidence="2 3">
    <name type="scientific">Podarcis lilfordi</name>
    <name type="common">Lilford's wall lizard</name>
    <dbReference type="NCBI Taxonomy" id="74358"/>
    <lineage>
        <taxon>Eukaryota</taxon>
        <taxon>Metazoa</taxon>
        <taxon>Chordata</taxon>
        <taxon>Craniata</taxon>
        <taxon>Vertebrata</taxon>
        <taxon>Euteleostomi</taxon>
        <taxon>Lepidosauria</taxon>
        <taxon>Squamata</taxon>
        <taxon>Bifurcata</taxon>
        <taxon>Unidentata</taxon>
        <taxon>Episquamata</taxon>
        <taxon>Laterata</taxon>
        <taxon>Lacertibaenia</taxon>
        <taxon>Lacertidae</taxon>
        <taxon>Podarcis</taxon>
    </lineage>
</organism>
<evidence type="ECO:0000313" key="3">
    <source>
        <dbReference type="Proteomes" id="UP001178461"/>
    </source>
</evidence>
<evidence type="ECO:0000256" key="1">
    <source>
        <dbReference type="SAM" id="MobiDB-lite"/>
    </source>
</evidence>
<feature type="region of interest" description="Disordered" evidence="1">
    <location>
        <begin position="1"/>
        <end position="103"/>
    </location>
</feature>
<gene>
    <name evidence="2" type="ORF">PODLI_1B028259</name>
</gene>
<dbReference type="AlphaFoldDB" id="A0AA35JXI0"/>
<feature type="compositionally biased region" description="Polar residues" evidence="1">
    <location>
        <begin position="10"/>
        <end position="19"/>
    </location>
</feature>
<dbReference type="Proteomes" id="UP001178461">
    <property type="component" value="Chromosome 2"/>
</dbReference>
<keyword evidence="3" id="KW-1185">Reference proteome</keyword>
<protein>
    <submittedName>
        <fullName evidence="2">Uncharacterized protein</fullName>
    </submittedName>
</protein>
<reference evidence="2" key="1">
    <citation type="submission" date="2022-12" db="EMBL/GenBank/DDBJ databases">
        <authorList>
            <person name="Alioto T."/>
            <person name="Alioto T."/>
            <person name="Gomez Garrido J."/>
        </authorList>
    </citation>
    <scope>NUCLEOTIDE SEQUENCE</scope>
</reference>
<feature type="compositionally biased region" description="Low complexity" evidence="1">
    <location>
        <begin position="45"/>
        <end position="58"/>
    </location>
</feature>
<name>A0AA35JXI0_9SAUR</name>
<accession>A0AA35JXI0</accession>
<evidence type="ECO:0000313" key="2">
    <source>
        <dbReference type="EMBL" id="CAI5767007.1"/>
    </source>
</evidence>
<dbReference type="EMBL" id="OX395127">
    <property type="protein sequence ID" value="CAI5767007.1"/>
    <property type="molecule type" value="Genomic_DNA"/>
</dbReference>
<sequence>MRLKPRHLLKNNNPTNSPQVGRFYTTPQRPQPRAAHPGRRKADAARTPLRRTCAATPAARPPAPYLSGGSSSSVSLPRFTLPGATPDSLSRRPVGRDVARSLTSLRRVPSRRLAGTFERRAKGG</sequence>
<proteinExistence type="predicted"/>